<keyword evidence="2" id="KW-1185">Reference proteome</keyword>
<dbReference type="AlphaFoldDB" id="A0A7W6G3Q1"/>
<accession>A0A7W6G3Q1</accession>
<evidence type="ECO:0000313" key="1">
    <source>
        <dbReference type="EMBL" id="MBB3948438.1"/>
    </source>
</evidence>
<evidence type="ECO:0000313" key="2">
    <source>
        <dbReference type="Proteomes" id="UP000565286"/>
    </source>
</evidence>
<comment type="caution">
    <text evidence="1">The sequence shown here is derived from an EMBL/GenBank/DDBJ whole genome shotgun (WGS) entry which is preliminary data.</text>
</comment>
<organism evidence="1 2">
    <name type="scientific">Rhizobium skierniewicense</name>
    <dbReference type="NCBI Taxonomy" id="984260"/>
    <lineage>
        <taxon>Bacteria</taxon>
        <taxon>Pseudomonadati</taxon>
        <taxon>Pseudomonadota</taxon>
        <taxon>Alphaproteobacteria</taxon>
        <taxon>Hyphomicrobiales</taxon>
        <taxon>Rhizobiaceae</taxon>
        <taxon>Rhizobium/Agrobacterium group</taxon>
        <taxon>Rhizobium</taxon>
    </lineage>
</organism>
<gene>
    <name evidence="1" type="ORF">GGQ73_004425</name>
</gene>
<dbReference type="Proteomes" id="UP000565286">
    <property type="component" value="Unassembled WGS sequence"/>
</dbReference>
<protein>
    <submittedName>
        <fullName evidence="1">Uncharacterized protein</fullName>
    </submittedName>
</protein>
<reference evidence="1 2" key="1">
    <citation type="submission" date="2020-08" db="EMBL/GenBank/DDBJ databases">
        <title>Genomic Encyclopedia of Type Strains, Phase IV (KMG-IV): sequencing the most valuable type-strain genomes for metagenomic binning, comparative biology and taxonomic classification.</title>
        <authorList>
            <person name="Goeker M."/>
        </authorList>
    </citation>
    <scope>NUCLEOTIDE SEQUENCE [LARGE SCALE GENOMIC DNA]</scope>
    <source>
        <strain evidence="1 2">DSM 26438</strain>
    </source>
</reference>
<sequence length="190" mass="20358">MKTIIATAVACLILLGGGLAFISYAGSDPSTEDLDRDLVNIANEISTAEAQKARYDGGAISSLIDVRIETLKVTAAMLEQKRLSFLRRIDLNYNLNGELHQPDERRIAAIGADLAAATSERDRLSAEASRYTGGLVQAIALANAATAELSISQLQLALLSERYGFTWNRLSEGRSATPMGQETVEDGDAL</sequence>
<proteinExistence type="predicted"/>
<dbReference type="EMBL" id="JACIDV010000018">
    <property type="protein sequence ID" value="MBB3948438.1"/>
    <property type="molecule type" value="Genomic_DNA"/>
</dbReference>
<dbReference type="RefSeq" id="WP_183897767.1">
    <property type="nucleotide sequence ID" value="NZ_JACIDV010000018.1"/>
</dbReference>
<name>A0A7W6G3Q1_9HYPH</name>